<dbReference type="AlphaFoldDB" id="A0AAW3A6L8"/>
<sequence length="170" mass="18212">MVKQLQDSWCVSLQQRYYALDALLRAQPTLVRCALQLDGFGNEVRMDAELSFMDRWIETVIAHCVRPYVQPAAITALPQRVAARGSSTAPASRAAHGGVCASPIDGYPSFFFQLCSTGSGVGCGHLEHWQGDASALGGGAKRWACSKHAPRQQVLGASVLLLLCDGVHGT</sequence>
<evidence type="ECO:0000313" key="1">
    <source>
        <dbReference type="EMBL" id="KAL0498865.1"/>
    </source>
</evidence>
<organism evidence="1 2">
    <name type="scientific">Leishmania lindenbergi</name>
    <dbReference type="NCBI Taxonomy" id="651832"/>
    <lineage>
        <taxon>Eukaryota</taxon>
        <taxon>Discoba</taxon>
        <taxon>Euglenozoa</taxon>
        <taxon>Kinetoplastea</taxon>
        <taxon>Metakinetoplastina</taxon>
        <taxon>Trypanosomatida</taxon>
        <taxon>Trypanosomatidae</taxon>
        <taxon>Leishmaniinae</taxon>
        <taxon>Leishmania</taxon>
    </lineage>
</organism>
<reference evidence="1 2" key="1">
    <citation type="submission" date="2024-02" db="EMBL/GenBank/DDBJ databases">
        <title>FIRST GENOME SEQUENCES OF Leishmania (Viannia) shawi, Leishmania (Viannia) lindenbergi AND Leishmania (Viannia) utingensis.</title>
        <authorList>
            <person name="Resadore F."/>
            <person name="Custodio M.G.F."/>
            <person name="Boite M.C."/>
            <person name="Cupolillo E."/>
            <person name="Ferreira G.E.M."/>
        </authorList>
    </citation>
    <scope>NUCLEOTIDE SEQUENCE [LARGE SCALE GENOMIC DNA]</scope>
    <source>
        <strain evidence="1 2">MHOM/BR/1966/M15733</strain>
    </source>
</reference>
<comment type="caution">
    <text evidence="1">The sequence shown here is derived from an EMBL/GenBank/DDBJ whole genome shotgun (WGS) entry which is preliminary data.</text>
</comment>
<name>A0AAW3A6L8_9TRYP</name>
<gene>
    <name evidence="1" type="ORF">Q4I31_005953</name>
</gene>
<dbReference type="EMBL" id="JBAMZK010000032">
    <property type="protein sequence ID" value="KAL0498865.1"/>
    <property type="molecule type" value="Genomic_DNA"/>
</dbReference>
<evidence type="ECO:0000313" key="2">
    <source>
        <dbReference type="Proteomes" id="UP001500131"/>
    </source>
</evidence>
<accession>A0AAW3A6L8</accession>
<dbReference type="Proteomes" id="UP001500131">
    <property type="component" value="Unassembled WGS sequence"/>
</dbReference>
<proteinExistence type="predicted"/>
<keyword evidence="2" id="KW-1185">Reference proteome</keyword>
<protein>
    <submittedName>
        <fullName evidence="1">Uncharacterized protein</fullName>
    </submittedName>
</protein>